<feature type="transmembrane region" description="Helical" evidence="1">
    <location>
        <begin position="317"/>
        <end position="337"/>
    </location>
</feature>
<evidence type="ECO:0000313" key="4">
    <source>
        <dbReference type="Proteomes" id="UP001432027"/>
    </source>
</evidence>
<dbReference type="Proteomes" id="UP001432027">
    <property type="component" value="Unassembled WGS sequence"/>
</dbReference>
<dbReference type="EMBL" id="BTSX01000006">
    <property type="protein sequence ID" value="GMT06343.1"/>
    <property type="molecule type" value="Genomic_DNA"/>
</dbReference>
<feature type="transmembrane region" description="Helical" evidence="1">
    <location>
        <begin position="287"/>
        <end position="305"/>
    </location>
</feature>
<dbReference type="GO" id="GO:0005230">
    <property type="term" value="F:extracellular ligand-gated monoatomic ion channel activity"/>
    <property type="evidence" value="ECO:0007669"/>
    <property type="project" value="InterPro"/>
</dbReference>
<dbReference type="InterPro" id="IPR006202">
    <property type="entry name" value="Neur_chan_lig-bd"/>
</dbReference>
<organism evidence="3 4">
    <name type="scientific">Pristionchus entomophagus</name>
    <dbReference type="NCBI Taxonomy" id="358040"/>
    <lineage>
        <taxon>Eukaryota</taxon>
        <taxon>Metazoa</taxon>
        <taxon>Ecdysozoa</taxon>
        <taxon>Nematoda</taxon>
        <taxon>Chromadorea</taxon>
        <taxon>Rhabditida</taxon>
        <taxon>Rhabditina</taxon>
        <taxon>Diplogasteromorpha</taxon>
        <taxon>Diplogasteroidea</taxon>
        <taxon>Neodiplogasteridae</taxon>
        <taxon>Pristionchus</taxon>
    </lineage>
</organism>
<comment type="caution">
    <text evidence="3">The sequence shown here is derived from an EMBL/GenBank/DDBJ whole genome shotgun (WGS) entry which is preliminary data.</text>
</comment>
<dbReference type="Pfam" id="PF02931">
    <property type="entry name" value="Neur_chan_LBD"/>
    <property type="match status" value="1"/>
</dbReference>
<name>A0AAV5UJ33_9BILA</name>
<dbReference type="SUPFAM" id="SSF63712">
    <property type="entry name" value="Nicotinic receptor ligand binding domain-like"/>
    <property type="match status" value="1"/>
</dbReference>
<accession>A0AAV5UJ33</accession>
<gene>
    <name evidence="3" type="ORF">PENTCL1PPCAC_28517</name>
</gene>
<dbReference type="Gene3D" id="2.70.170.10">
    <property type="entry name" value="Neurotransmitter-gated ion-channel ligand-binding domain"/>
    <property type="match status" value="1"/>
</dbReference>
<feature type="domain" description="Neurotransmitter-gated ion-channel ligand-binding" evidence="2">
    <location>
        <begin position="49"/>
        <end position="191"/>
    </location>
</feature>
<feature type="non-terminal residue" evidence="3">
    <location>
        <position position="1"/>
    </location>
</feature>
<keyword evidence="1" id="KW-1133">Transmembrane helix</keyword>
<evidence type="ECO:0000259" key="2">
    <source>
        <dbReference type="Pfam" id="PF02931"/>
    </source>
</evidence>
<feature type="transmembrane region" description="Helical" evidence="1">
    <location>
        <begin position="261"/>
        <end position="280"/>
    </location>
</feature>
<keyword evidence="1" id="KW-0812">Transmembrane</keyword>
<evidence type="ECO:0000256" key="1">
    <source>
        <dbReference type="SAM" id="Phobius"/>
    </source>
</evidence>
<protein>
    <recommendedName>
        <fullName evidence="2">Neurotransmitter-gated ion-channel ligand-binding domain-containing protein</fullName>
    </recommendedName>
</protein>
<sequence length="344" mass="39516">FIAILALLAVTVKCSVKIKRKGAEVSFLHPKWSNFEINNISVDGRLLNETEYTLQSRQIRMRKELPHVNAILQHIEATKVDEREKTIDLSVSLTYSFIYPEIRWNPADYGNITETMEKTSDIGWFHKIKPCHKYDSFTSLHRTTFKQVNHSDYSHFTSDGRVTITTNISTTSSCPMQYIAKHWESHNCSLCLAIDDVEGFTMDAFQNISAVAPIGPLGIPEWAFAHLIITSVEDFQIVEDRAIRKKMVCINYSLIRHPDAMLNWTLVVIANVVGSIAVFIQACTRHSMAPTYIAATIIFISYYATEEHNYLSDNIRTTLRCTFAIMFGHSIFSRLLARYRRRHR</sequence>
<keyword evidence="4" id="KW-1185">Reference proteome</keyword>
<dbReference type="GO" id="GO:0016020">
    <property type="term" value="C:membrane"/>
    <property type="evidence" value="ECO:0007669"/>
    <property type="project" value="InterPro"/>
</dbReference>
<proteinExistence type="predicted"/>
<dbReference type="AlphaFoldDB" id="A0AAV5UJ33"/>
<dbReference type="InterPro" id="IPR036734">
    <property type="entry name" value="Neur_chan_lig-bd_sf"/>
</dbReference>
<reference evidence="3" key="1">
    <citation type="submission" date="2023-10" db="EMBL/GenBank/DDBJ databases">
        <title>Genome assembly of Pristionchus species.</title>
        <authorList>
            <person name="Yoshida K."/>
            <person name="Sommer R.J."/>
        </authorList>
    </citation>
    <scope>NUCLEOTIDE SEQUENCE</scope>
    <source>
        <strain evidence="3">RS0144</strain>
    </source>
</reference>
<evidence type="ECO:0000313" key="3">
    <source>
        <dbReference type="EMBL" id="GMT06343.1"/>
    </source>
</evidence>
<keyword evidence="1" id="KW-0472">Membrane</keyword>